<comment type="function">
    <text evidence="2 12">Catalyzes the hydrolysis of UDP-3-O-myristoyl-N-acetylglucosamine to form UDP-3-O-myristoylglucosamine and acetate, the committed step in lipid A biosynthesis.</text>
</comment>
<evidence type="ECO:0000256" key="3">
    <source>
        <dbReference type="ARBA" id="ARBA00005002"/>
    </source>
</evidence>
<comment type="pathway">
    <text evidence="3 12">Glycolipid biosynthesis; lipid IV(A) biosynthesis; lipid IV(A) from (3R)-3-hydroxytetradecanoyl-[acyl-carrier-protein] and UDP-N-acetyl-alpha-D-glucosamine: step 2/6.</text>
</comment>
<comment type="catalytic activity">
    <reaction evidence="11 12">
        <text>a UDP-3-O-[(3R)-3-hydroxyacyl]-N-acetyl-alpha-D-glucosamine + H2O = a UDP-3-O-[(3R)-3-hydroxyacyl]-alpha-D-glucosamine + acetate</text>
        <dbReference type="Rhea" id="RHEA:67816"/>
        <dbReference type="ChEBI" id="CHEBI:15377"/>
        <dbReference type="ChEBI" id="CHEBI:30089"/>
        <dbReference type="ChEBI" id="CHEBI:137740"/>
        <dbReference type="ChEBI" id="CHEBI:173225"/>
        <dbReference type="EC" id="3.5.1.108"/>
    </reaction>
</comment>
<dbReference type="InterPro" id="IPR020568">
    <property type="entry name" value="Ribosomal_Su5_D2-typ_SF"/>
</dbReference>
<comment type="caution">
    <text evidence="13">The sequence shown here is derived from an EMBL/GenBank/DDBJ whole genome shotgun (WGS) entry which is preliminary data.</text>
</comment>
<proteinExistence type="inferred from homology"/>
<evidence type="ECO:0000313" key="14">
    <source>
        <dbReference type="Proteomes" id="UP001595607"/>
    </source>
</evidence>
<evidence type="ECO:0000256" key="1">
    <source>
        <dbReference type="ARBA" id="ARBA00001947"/>
    </source>
</evidence>
<evidence type="ECO:0000256" key="11">
    <source>
        <dbReference type="ARBA" id="ARBA00024535"/>
    </source>
</evidence>
<keyword evidence="6 12" id="KW-0441">Lipid A biosynthesis</keyword>
<dbReference type="GO" id="GO:0103117">
    <property type="term" value="F:UDP-3-O-acyl-N-acetylglucosamine deacetylase activity"/>
    <property type="evidence" value="ECO:0007669"/>
    <property type="project" value="UniProtKB-EC"/>
</dbReference>
<dbReference type="EC" id="3.5.1.108" evidence="4 12"/>
<dbReference type="EMBL" id="JBHRVA010000002">
    <property type="protein sequence ID" value="MFC3302575.1"/>
    <property type="molecule type" value="Genomic_DNA"/>
</dbReference>
<keyword evidence="10 12" id="KW-0443">Lipid metabolism</keyword>
<reference evidence="14" key="1">
    <citation type="journal article" date="2019" name="Int. J. Syst. Evol. Microbiol.">
        <title>The Global Catalogue of Microorganisms (GCM) 10K type strain sequencing project: providing services to taxonomists for standard genome sequencing and annotation.</title>
        <authorList>
            <consortium name="The Broad Institute Genomics Platform"/>
            <consortium name="The Broad Institute Genome Sequencing Center for Infectious Disease"/>
            <person name="Wu L."/>
            <person name="Ma J."/>
        </authorList>
    </citation>
    <scope>NUCLEOTIDE SEQUENCE [LARGE SCALE GENOMIC DNA]</scope>
    <source>
        <strain evidence="14">KCTC 22245</strain>
    </source>
</reference>
<dbReference type="Pfam" id="PF03331">
    <property type="entry name" value="LpxC"/>
    <property type="match status" value="1"/>
</dbReference>
<name>A0ABV7MAZ0_9PROT</name>
<dbReference type="PANTHER" id="PTHR33694">
    <property type="entry name" value="UDP-3-O-ACYL-N-ACETYLGLUCOSAMINE DEACETYLASE 1, MITOCHONDRIAL-RELATED"/>
    <property type="match status" value="1"/>
</dbReference>
<dbReference type="Gene3D" id="3.30.230.20">
    <property type="entry name" value="lpxc deacetylase, domain 1"/>
    <property type="match status" value="1"/>
</dbReference>
<dbReference type="PANTHER" id="PTHR33694:SF1">
    <property type="entry name" value="UDP-3-O-ACYL-N-ACETYLGLUCOSAMINE DEACETYLASE 1, MITOCHONDRIAL-RELATED"/>
    <property type="match status" value="1"/>
</dbReference>
<comment type="cofactor">
    <cofactor evidence="1 12">
        <name>Zn(2+)</name>
        <dbReference type="ChEBI" id="CHEBI:29105"/>
    </cofactor>
</comment>
<comment type="similarity">
    <text evidence="12">Belongs to the LpxC family.</text>
</comment>
<dbReference type="RefSeq" id="WP_189570942.1">
    <property type="nucleotide sequence ID" value="NZ_BMXU01000001.1"/>
</dbReference>
<feature type="binding site" evidence="12">
    <location>
        <position position="90"/>
    </location>
    <ligand>
        <name>Zn(2+)</name>
        <dbReference type="ChEBI" id="CHEBI:29105"/>
    </ligand>
</feature>
<gene>
    <name evidence="12 13" type="primary">lpxC</name>
    <name evidence="13" type="ORF">ACFONP_07500</name>
</gene>
<dbReference type="NCBIfam" id="TIGR00325">
    <property type="entry name" value="lpxC"/>
    <property type="match status" value="1"/>
</dbReference>
<sequence>MFDEPANDMRAAATVREIVRLSGVGLHTGEVAELVIEPAPAGDGIRFIRSDLEGPVADRTIPADPALVTKTQLGTVLTNANGASISTVEHLMAAFAMLGITDADVLCSGPEVPILDGSAKDFIAAIQRAGIHVSPHTVEAVAPKEAVSVELGDCWAVAEPLPEGTGAELLLDVTIEFDHPTIGLQRIVIEGDRDTIMKEVAEARTFTLLEHVEALREMGLARGGSLENAIVLNAAGVMNEGGLRMEREFVRHKALDLVGDLYLLGLPLGCKITAHKPGHTLNTMLAKALAAEARGEVQEDLPLAATA</sequence>
<evidence type="ECO:0000313" key="13">
    <source>
        <dbReference type="EMBL" id="MFC3302575.1"/>
    </source>
</evidence>
<accession>A0ABV7MAZ0</accession>
<dbReference type="InterPro" id="IPR011334">
    <property type="entry name" value="UDP-acyl_GlcNac_deAcase_C"/>
</dbReference>
<keyword evidence="7 12" id="KW-0479">Metal-binding</keyword>
<dbReference type="InterPro" id="IPR004463">
    <property type="entry name" value="UDP-acyl_GlcNac_deAcase"/>
</dbReference>
<keyword evidence="14" id="KW-1185">Reference proteome</keyword>
<evidence type="ECO:0000256" key="4">
    <source>
        <dbReference type="ARBA" id="ARBA00012745"/>
    </source>
</evidence>
<evidence type="ECO:0000256" key="12">
    <source>
        <dbReference type="HAMAP-Rule" id="MF_00388"/>
    </source>
</evidence>
<evidence type="ECO:0000256" key="10">
    <source>
        <dbReference type="ARBA" id="ARBA00023098"/>
    </source>
</evidence>
<evidence type="ECO:0000256" key="9">
    <source>
        <dbReference type="ARBA" id="ARBA00022833"/>
    </source>
</evidence>
<evidence type="ECO:0000256" key="7">
    <source>
        <dbReference type="ARBA" id="ARBA00022723"/>
    </source>
</evidence>
<dbReference type="SUPFAM" id="SSF54211">
    <property type="entry name" value="Ribosomal protein S5 domain 2-like"/>
    <property type="match status" value="2"/>
</dbReference>
<dbReference type="Proteomes" id="UP001595607">
    <property type="component" value="Unassembled WGS sequence"/>
</dbReference>
<evidence type="ECO:0000256" key="8">
    <source>
        <dbReference type="ARBA" id="ARBA00022801"/>
    </source>
</evidence>
<evidence type="ECO:0000256" key="2">
    <source>
        <dbReference type="ARBA" id="ARBA00002923"/>
    </source>
</evidence>
<dbReference type="InterPro" id="IPR015870">
    <property type="entry name" value="UDP-acyl_N-AcGlcN_deAcase_N"/>
</dbReference>
<feature type="binding site" evidence="12">
    <location>
        <position position="252"/>
    </location>
    <ligand>
        <name>Zn(2+)</name>
        <dbReference type="ChEBI" id="CHEBI:29105"/>
    </ligand>
</feature>
<dbReference type="HAMAP" id="MF_00388">
    <property type="entry name" value="LpxC"/>
    <property type="match status" value="1"/>
</dbReference>
<protein>
    <recommendedName>
        <fullName evidence="4 12">UDP-3-O-acyl-N-acetylglucosamine deacetylase</fullName>
        <shortName evidence="12">UDP-3-O-acyl-GlcNAc deacetylase</shortName>
        <ecNumber evidence="4 12">3.5.1.108</ecNumber>
    </recommendedName>
    <alternativeName>
        <fullName evidence="12">UDP-3-O-[R-3-hydroxymyristoyl]-N-acetylglucosamine deacetylase</fullName>
    </alternativeName>
</protein>
<keyword evidence="8 12" id="KW-0378">Hydrolase</keyword>
<keyword evidence="5 12" id="KW-0444">Lipid biosynthesis</keyword>
<feature type="binding site" evidence="12">
    <location>
        <position position="256"/>
    </location>
    <ligand>
        <name>Zn(2+)</name>
        <dbReference type="ChEBI" id="CHEBI:29105"/>
    </ligand>
</feature>
<feature type="active site" description="Proton donor" evidence="12">
    <location>
        <position position="279"/>
    </location>
</feature>
<keyword evidence="9 12" id="KW-0862">Zinc</keyword>
<evidence type="ECO:0000256" key="6">
    <source>
        <dbReference type="ARBA" id="ARBA00022556"/>
    </source>
</evidence>
<evidence type="ECO:0000256" key="5">
    <source>
        <dbReference type="ARBA" id="ARBA00022516"/>
    </source>
</evidence>
<organism evidence="13 14">
    <name type="scientific">Parvularcula lutaonensis</name>
    <dbReference type="NCBI Taxonomy" id="491923"/>
    <lineage>
        <taxon>Bacteria</taxon>
        <taxon>Pseudomonadati</taxon>
        <taxon>Pseudomonadota</taxon>
        <taxon>Alphaproteobacteria</taxon>
        <taxon>Parvularculales</taxon>
        <taxon>Parvularculaceae</taxon>
        <taxon>Parvularcula</taxon>
    </lineage>
</organism>
<dbReference type="Gene3D" id="3.30.1700.10">
    <property type="entry name" value="lpxc deacetylase, domain 2"/>
    <property type="match status" value="1"/>
</dbReference>